<dbReference type="CDD" id="cd15522">
    <property type="entry name" value="PHD_TAF3"/>
    <property type="match status" value="1"/>
</dbReference>
<dbReference type="PANTHER" id="PTHR46174:SF1">
    <property type="entry name" value="CXXC-TYPE ZINC FINGER PROTEIN 1"/>
    <property type="match status" value="1"/>
</dbReference>
<feature type="compositionally biased region" description="Polar residues" evidence="7">
    <location>
        <begin position="82"/>
        <end position="91"/>
    </location>
</feature>
<evidence type="ECO:0000256" key="5">
    <source>
        <dbReference type="ARBA" id="ARBA00023242"/>
    </source>
</evidence>
<dbReference type="InterPro" id="IPR001965">
    <property type="entry name" value="Znf_PHD"/>
</dbReference>
<evidence type="ECO:0000256" key="4">
    <source>
        <dbReference type="ARBA" id="ARBA00022833"/>
    </source>
</evidence>
<evidence type="ECO:0000256" key="2">
    <source>
        <dbReference type="ARBA" id="ARBA00022723"/>
    </source>
</evidence>
<evidence type="ECO:0000259" key="8">
    <source>
        <dbReference type="PROSITE" id="PS50016"/>
    </source>
</evidence>
<feature type="domain" description="PHD-type" evidence="8">
    <location>
        <begin position="651"/>
        <end position="703"/>
    </location>
</feature>
<protein>
    <submittedName>
        <fullName evidence="9">PHD-finger</fullName>
    </submittedName>
</protein>
<evidence type="ECO:0000256" key="1">
    <source>
        <dbReference type="ARBA" id="ARBA00004123"/>
    </source>
</evidence>
<evidence type="ECO:0000313" key="10">
    <source>
        <dbReference type="Proteomes" id="UP001063166"/>
    </source>
</evidence>
<feature type="region of interest" description="Disordered" evidence="7">
    <location>
        <begin position="476"/>
        <end position="499"/>
    </location>
</feature>
<dbReference type="Gene3D" id="3.30.40.10">
    <property type="entry name" value="Zinc/RING finger domain, C3HC4 (zinc finger)"/>
    <property type="match status" value="1"/>
</dbReference>
<evidence type="ECO:0000256" key="3">
    <source>
        <dbReference type="ARBA" id="ARBA00022771"/>
    </source>
</evidence>
<keyword evidence="5" id="KW-0539">Nucleus</keyword>
<feature type="compositionally biased region" description="Polar residues" evidence="7">
    <location>
        <begin position="1"/>
        <end position="29"/>
    </location>
</feature>
<organism evidence="9 10">
    <name type="scientific">Lyophyllum shimeji</name>
    <name type="common">Hon-shimeji</name>
    <name type="synonym">Tricholoma shimeji</name>
    <dbReference type="NCBI Taxonomy" id="47721"/>
    <lineage>
        <taxon>Eukaryota</taxon>
        <taxon>Fungi</taxon>
        <taxon>Dikarya</taxon>
        <taxon>Basidiomycota</taxon>
        <taxon>Agaricomycotina</taxon>
        <taxon>Agaricomycetes</taxon>
        <taxon>Agaricomycetidae</taxon>
        <taxon>Agaricales</taxon>
        <taxon>Tricholomatineae</taxon>
        <taxon>Lyophyllaceae</taxon>
        <taxon>Lyophyllum</taxon>
    </lineage>
</organism>
<evidence type="ECO:0000313" key="9">
    <source>
        <dbReference type="EMBL" id="GLB36633.1"/>
    </source>
</evidence>
<reference evidence="9" key="1">
    <citation type="submission" date="2022-07" db="EMBL/GenBank/DDBJ databases">
        <title>The genome of Lyophyllum shimeji provides insight into the initial evolution of ectomycorrhizal fungal genome.</title>
        <authorList>
            <person name="Kobayashi Y."/>
            <person name="Shibata T."/>
            <person name="Hirakawa H."/>
            <person name="Shigenobu S."/>
            <person name="Nishiyama T."/>
            <person name="Yamada A."/>
            <person name="Hasebe M."/>
            <person name="Kawaguchi M."/>
        </authorList>
    </citation>
    <scope>NUCLEOTIDE SEQUENCE</scope>
    <source>
        <strain evidence="9">AT787</strain>
    </source>
</reference>
<feature type="region of interest" description="Disordered" evidence="7">
    <location>
        <begin position="558"/>
        <end position="578"/>
    </location>
</feature>
<dbReference type="EMBL" id="BRPK01000003">
    <property type="protein sequence ID" value="GLB36633.1"/>
    <property type="molecule type" value="Genomic_DNA"/>
</dbReference>
<evidence type="ECO:0000256" key="6">
    <source>
        <dbReference type="PROSITE-ProRule" id="PRU00146"/>
    </source>
</evidence>
<dbReference type="Proteomes" id="UP001063166">
    <property type="component" value="Unassembled WGS sequence"/>
</dbReference>
<dbReference type="GO" id="GO:0008270">
    <property type="term" value="F:zinc ion binding"/>
    <property type="evidence" value="ECO:0007669"/>
    <property type="project" value="UniProtKB-KW"/>
</dbReference>
<feature type="compositionally biased region" description="Pro residues" evidence="7">
    <location>
        <begin position="282"/>
        <end position="291"/>
    </location>
</feature>
<feature type="compositionally biased region" description="Basic residues" evidence="7">
    <location>
        <begin position="483"/>
        <end position="494"/>
    </location>
</feature>
<dbReference type="PROSITE" id="PS50016">
    <property type="entry name" value="ZF_PHD_2"/>
    <property type="match status" value="1"/>
</dbReference>
<dbReference type="AlphaFoldDB" id="A0A9P3PJJ9"/>
<feature type="region of interest" description="Disordered" evidence="7">
    <location>
        <begin position="700"/>
        <end position="797"/>
    </location>
</feature>
<accession>A0A9P3PJJ9</accession>
<sequence>MATSPTLSSTDNATNSTQGHLQAQHSTSPPSGPNHEPPSQVFITSKLEGGNQRSDFEDMSSRSTGRKTDLPPAYNPPRPYNQLPTPQSPSNFGHYVQSVPYTPRSPVPRGAQNSYTPLAPSTARQRSPPQRAADEGGNGGTTTQQIATPESSPFARTSARYANPVTPKHNRPLPRVQSWAPSDSVAATREPSASSSTLAQAHQISSPDSSFEPRSFQLSSPFMEKLSIAESTSKAEPAIRSRPQSCTPERHPMQVDDVFSSSTVSDSRHSAPSAVLPSSNSSPPPMSPPRPVAGGEMERIRQYMVQDRLAQFQEVESRRPEYLKRTKRTLSDADPIGIAGDDASREREREVAVGIMETPIKGRRLKLFQETSEESFEESLMAGGYGRYRTADWVRQPQPILLATPGSAGPSNIVSALEQADEPPPPTEKELKKRRRLAAFTERTHFDRPTTKLHPVELEGRGRVLLDIPAEGEDGLLVEGSPSKRKGAARRKKKSELTAREKKALALAAAAAGDFPEKPNWPDAEFPWRLRSEERAEELKSEQAEKMKWIARFLDRDTDDEDEDGNMAGGHQEPWGSLGDEVPVIPGRGKMVPLHEHPSARSLHLRKRSAWFPTDPADARAALMSKKSVRTLSYRQQKRKRQQVEDESDDEVLCICNGRDDGRELVQCDGCETWYHLQCIGIKDIAQLGKEEDPWFCRECEPRRSPSSEVDLPTEPTFVPTDDRPRASPSGDAPFFQPSSPQDSPMTWQPSRMPRTPTRNRGADYESAFSSASSWVESSRPRPSTPQHPAQGVRIYTDSTPGPFENYTQPYDESPFDPTSTPSRGIRFGAPFATPKNNVWSSRATGLFQTPSKRGWWRGTKGATYHGFTTGIAFNGPCFPSFARGISDHAIRRNRKAARFGPWLSAMMD</sequence>
<dbReference type="OrthoDB" id="436852at2759"/>
<gene>
    <name evidence="9" type="ORF">LshimejAT787_0309210</name>
</gene>
<proteinExistence type="predicted"/>
<dbReference type="PANTHER" id="PTHR46174">
    <property type="entry name" value="CXXC-TYPE ZINC FINGER PROTEIN 1"/>
    <property type="match status" value="1"/>
</dbReference>
<dbReference type="InterPro" id="IPR011011">
    <property type="entry name" value="Znf_FYVE_PHD"/>
</dbReference>
<dbReference type="InterPro" id="IPR019787">
    <property type="entry name" value="Znf_PHD-finger"/>
</dbReference>
<dbReference type="InterPro" id="IPR037869">
    <property type="entry name" value="Spp1/CFP1"/>
</dbReference>
<feature type="compositionally biased region" description="Low complexity" evidence="7">
    <location>
        <begin position="766"/>
        <end position="778"/>
    </location>
</feature>
<dbReference type="Pfam" id="PF00628">
    <property type="entry name" value="PHD"/>
    <property type="match status" value="1"/>
</dbReference>
<dbReference type="InterPro" id="IPR013083">
    <property type="entry name" value="Znf_RING/FYVE/PHD"/>
</dbReference>
<comment type="caution">
    <text evidence="9">The sequence shown here is derived from an EMBL/GenBank/DDBJ whole genome shotgun (WGS) entry which is preliminary data.</text>
</comment>
<dbReference type="SUPFAM" id="SSF57903">
    <property type="entry name" value="FYVE/PHD zinc finger"/>
    <property type="match status" value="1"/>
</dbReference>
<feature type="compositionally biased region" description="Polar residues" evidence="7">
    <location>
        <begin position="191"/>
        <end position="209"/>
    </location>
</feature>
<feature type="region of interest" description="Disordered" evidence="7">
    <location>
        <begin position="1"/>
        <end position="294"/>
    </location>
</feature>
<dbReference type="SMART" id="SM00249">
    <property type="entry name" value="PHD"/>
    <property type="match status" value="1"/>
</dbReference>
<keyword evidence="2" id="KW-0479">Metal-binding</keyword>
<feature type="compositionally biased region" description="Low complexity" evidence="7">
    <location>
        <begin position="255"/>
        <end position="281"/>
    </location>
</feature>
<dbReference type="GO" id="GO:0045893">
    <property type="term" value="P:positive regulation of DNA-templated transcription"/>
    <property type="evidence" value="ECO:0007669"/>
    <property type="project" value="TreeGrafter"/>
</dbReference>
<dbReference type="InterPro" id="IPR019786">
    <property type="entry name" value="Zinc_finger_PHD-type_CS"/>
</dbReference>
<name>A0A9P3PJJ9_LYOSH</name>
<feature type="compositionally biased region" description="Low complexity" evidence="7">
    <location>
        <begin position="734"/>
        <end position="745"/>
    </location>
</feature>
<evidence type="ECO:0000256" key="7">
    <source>
        <dbReference type="SAM" id="MobiDB-lite"/>
    </source>
</evidence>
<keyword evidence="10" id="KW-1185">Reference proteome</keyword>
<keyword evidence="4" id="KW-0862">Zinc</keyword>
<dbReference type="GO" id="GO:0048188">
    <property type="term" value="C:Set1C/COMPASS complex"/>
    <property type="evidence" value="ECO:0007669"/>
    <property type="project" value="InterPro"/>
</dbReference>
<feature type="compositionally biased region" description="Polar residues" evidence="7">
    <location>
        <begin position="141"/>
        <end position="155"/>
    </location>
</feature>
<comment type="subcellular location">
    <subcellularLocation>
        <location evidence="1">Nucleus</location>
    </subcellularLocation>
</comment>
<dbReference type="PROSITE" id="PS01359">
    <property type="entry name" value="ZF_PHD_1"/>
    <property type="match status" value="1"/>
</dbReference>
<keyword evidence="3 6" id="KW-0863">Zinc-finger</keyword>